<evidence type="ECO:0000259" key="3">
    <source>
        <dbReference type="Pfam" id="PF22766"/>
    </source>
</evidence>
<dbReference type="Proteomes" id="UP000242875">
    <property type="component" value="Unassembled WGS sequence"/>
</dbReference>
<feature type="region of interest" description="Disordered" evidence="1">
    <location>
        <begin position="456"/>
        <end position="532"/>
    </location>
</feature>
<keyword evidence="5" id="KW-1185">Reference proteome</keyword>
<feature type="compositionally biased region" description="Polar residues" evidence="1">
    <location>
        <begin position="903"/>
        <end position="912"/>
    </location>
</feature>
<feature type="non-terminal residue" evidence="4">
    <location>
        <position position="1190"/>
    </location>
</feature>
<dbReference type="PANTHER" id="PTHR12205:SF0">
    <property type="entry name" value="CENTROMERE_KINETOCHORE PROTEIN ZW10 HOMOLOG"/>
    <property type="match status" value="1"/>
</dbReference>
<feature type="compositionally biased region" description="Low complexity" evidence="1">
    <location>
        <begin position="890"/>
        <end position="902"/>
    </location>
</feature>
<dbReference type="InterPro" id="IPR055148">
    <property type="entry name" value="ZW10_C_2"/>
</dbReference>
<feature type="domain" description="Centromere/kinetochore protein zw10 middle" evidence="2">
    <location>
        <begin position="199"/>
        <end position="387"/>
    </location>
</feature>
<dbReference type="PANTHER" id="PTHR12205">
    <property type="entry name" value="CENTROMERE/KINETOCHORE PROTEIN ZW10"/>
    <property type="match status" value="1"/>
</dbReference>
<dbReference type="GO" id="GO:0007094">
    <property type="term" value="P:mitotic spindle assembly checkpoint signaling"/>
    <property type="evidence" value="ECO:0007669"/>
    <property type="project" value="TreeGrafter"/>
</dbReference>
<feature type="region of interest" description="Disordered" evidence="1">
    <location>
        <begin position="393"/>
        <end position="413"/>
    </location>
</feature>
<comment type="caution">
    <text evidence="4">The sequence shown here is derived from an EMBL/GenBank/DDBJ whole genome shotgun (WGS) entry which is preliminary data.</text>
</comment>
<dbReference type="Pfam" id="PF22766">
    <property type="entry name" value="ZW10_C2"/>
    <property type="match status" value="1"/>
</dbReference>
<feature type="compositionally biased region" description="Basic and acidic residues" evidence="1">
    <location>
        <begin position="1019"/>
        <end position="1035"/>
    </location>
</feature>
<feature type="compositionally biased region" description="Basic and acidic residues" evidence="1">
    <location>
        <begin position="404"/>
        <end position="413"/>
    </location>
</feature>
<sequence length="1190" mass="132958">MSLDGDIPVVPRSASDAKLLLARILHPRDDRPSYTLDGQSVEELLQLTGNKKASLQAEVYETVIGSYDEFLKLYTSGKGLQSGIEDLLERVERVQSTLHDHGLISQVAQQVSTLQALKEEVNVNRNVVHVTEQIQKVMAELKAIRNTNASNDFVDVVARTNTAQDALERVMQDYGDIRIIHQLRAELETVREQTVNRLQEYFDAMVTFKAVDTAENDPAHVSRVAIIHPELNQGSTSISIQTVMDCMSKLGVLDRQLFQLKRNVFKHVIDPLFSQITISRWDVHEQRQDDAYILSASSTPTDDDAASSPTDIFRWMLSILQFYYQHLFLNTAFALSFGNFGLPDLYQHLITHALAPSVPTSVADVKKFHDIQEQAKHFEEAVIAWGFARQEVAQTHGGQDEDSELPHKSRSREDSTLHPLSLYIANLDVHFGKKKRERILFEGRKIMLREVYDLQPVQGEPDHTQAGNATSSDEAADDNEETDEPEYTTPKGDADEEDHDDKQKQGWEWSQNEEEEERESGQLRGNGLTKSGKTPAEALKELLVKPASLTFQCTQTPQLLAMLIDSNLAETEDPLFQQYPSSNQSIREAVVDVLDLYRALVPIQQKQHFQYDPEKTMVFRNDCLHLSREIKRCLGEKGGQNDEKIKTACAQLNSLAQSVYNATLQREMTFAERILSKADGLEHSALPGNKNKYINVIQTTLLHVQDFAAAIKPVITLSDFFEAMGKVCEKIVSFVLDDVLSFVDIGEDESHCLADLMREVHFDGIYPESATTATDAREPSTFSKLSNQDTRQVIDIYIPSWQKFIKTQDLLELSFKDIMYRFRHRQLLEFTPRELEHLICALFADTELRQKNLREIKGGHPETERDDAGPFELDGRTEFGTGYSPFARDSSSSTVSLPSSSSDTHLPTASSPASSKFSQLFSNLESPTSSIHRSSSAQDTTKDVGNLFSDLSSKPKRQTIGLSGLFGPGDRAVHRPEATSPRPITPSGAFTKQLGQALGTGITGVIGKVIGVDDEDVQRTMHEKQQQQPEPDRHTQGWGIQLPNTDLQRHLTGLGSGFTGLVGSVIGASQEEDDKKEEGWNDEWQETGPEPSVPVQKDQLQEDKEWNLDEGWDNAWGESVAQTEAAPYKQPEKPKSFSATETLTTPAPTSSPEPGRKPAAIAGMRIASQDTVLRPTSKKPAKPVKKTAVK</sequence>
<evidence type="ECO:0000313" key="4">
    <source>
        <dbReference type="EMBL" id="OZJ01608.1"/>
    </source>
</evidence>
<name>A0A261XTD1_9FUNG</name>
<feature type="region of interest" description="Disordered" evidence="1">
    <location>
        <begin position="1069"/>
        <end position="1190"/>
    </location>
</feature>
<feature type="region of interest" description="Disordered" evidence="1">
    <location>
        <begin position="1019"/>
        <end position="1039"/>
    </location>
</feature>
<feature type="domain" description="ZW10 C-terminal helical" evidence="3">
    <location>
        <begin position="697"/>
        <end position="855"/>
    </location>
</feature>
<evidence type="ECO:0000259" key="2">
    <source>
        <dbReference type="Pfam" id="PF20665"/>
    </source>
</evidence>
<proteinExistence type="predicted"/>
<evidence type="ECO:0000256" key="1">
    <source>
        <dbReference type="SAM" id="MobiDB-lite"/>
    </source>
</evidence>
<dbReference type="AlphaFoldDB" id="A0A261XTD1"/>
<feature type="compositionally biased region" description="Polar residues" evidence="1">
    <location>
        <begin position="1137"/>
        <end position="1152"/>
    </location>
</feature>
<feature type="compositionally biased region" description="Basic residues" evidence="1">
    <location>
        <begin position="1176"/>
        <end position="1190"/>
    </location>
</feature>
<dbReference type="Pfam" id="PF20665">
    <property type="entry name" value="Zw10_middle"/>
    <property type="match status" value="1"/>
</dbReference>
<dbReference type="GO" id="GO:0006888">
    <property type="term" value="P:endoplasmic reticulum to Golgi vesicle-mediated transport"/>
    <property type="evidence" value="ECO:0007669"/>
    <property type="project" value="TreeGrafter"/>
</dbReference>
<feature type="region of interest" description="Disordered" evidence="1">
    <location>
        <begin position="855"/>
        <end position="874"/>
    </location>
</feature>
<feature type="region of interest" description="Disordered" evidence="1">
    <location>
        <begin position="882"/>
        <end position="912"/>
    </location>
</feature>
<organism evidence="4 5">
    <name type="scientific">Bifiguratus adelaidae</name>
    <dbReference type="NCBI Taxonomy" id="1938954"/>
    <lineage>
        <taxon>Eukaryota</taxon>
        <taxon>Fungi</taxon>
        <taxon>Fungi incertae sedis</taxon>
        <taxon>Mucoromycota</taxon>
        <taxon>Mucoromycotina</taxon>
        <taxon>Endogonomycetes</taxon>
        <taxon>Endogonales</taxon>
        <taxon>Endogonales incertae sedis</taxon>
        <taxon>Bifiguratus</taxon>
    </lineage>
</organism>
<dbReference type="OrthoDB" id="534815at2759"/>
<dbReference type="InterPro" id="IPR046362">
    <property type="entry name" value="Zw10/DSL1_C_sf"/>
</dbReference>
<feature type="compositionally biased region" description="Acidic residues" evidence="1">
    <location>
        <begin position="1070"/>
        <end position="1085"/>
    </location>
</feature>
<evidence type="ECO:0000313" key="5">
    <source>
        <dbReference type="Proteomes" id="UP000242875"/>
    </source>
</evidence>
<dbReference type="Gene3D" id="1.10.357.150">
    <property type="match status" value="1"/>
</dbReference>
<dbReference type="GO" id="GO:1990423">
    <property type="term" value="C:RZZ complex"/>
    <property type="evidence" value="ECO:0007669"/>
    <property type="project" value="TreeGrafter"/>
</dbReference>
<dbReference type="InterPro" id="IPR048344">
    <property type="entry name" value="Zw10_middle"/>
</dbReference>
<reference evidence="4 5" key="1">
    <citation type="journal article" date="2017" name="Mycologia">
        <title>Bifiguratus adelaidae, gen. et sp. nov., a new member of Mucoromycotina in endophytic and soil-dwelling habitats.</title>
        <authorList>
            <person name="Torres-Cruz T.J."/>
            <person name="Billingsley Tobias T.L."/>
            <person name="Almatruk M."/>
            <person name="Hesse C."/>
            <person name="Kuske C.R."/>
            <person name="Desiro A."/>
            <person name="Benucci G.M."/>
            <person name="Bonito G."/>
            <person name="Stajich J.E."/>
            <person name="Dunlap C."/>
            <person name="Arnold A.E."/>
            <person name="Porras-Alfaro A."/>
        </authorList>
    </citation>
    <scope>NUCLEOTIDE SEQUENCE [LARGE SCALE GENOMIC DNA]</scope>
    <source>
        <strain evidence="4 5">AZ0501</strain>
    </source>
</reference>
<gene>
    <name evidence="4" type="ORF">BZG36_05469</name>
</gene>
<dbReference type="EMBL" id="MVBO01000287">
    <property type="protein sequence ID" value="OZJ01608.1"/>
    <property type="molecule type" value="Genomic_DNA"/>
</dbReference>
<protein>
    <submittedName>
        <fullName evidence="4">Uncharacterized protein</fullName>
    </submittedName>
</protein>
<feature type="compositionally biased region" description="Acidic residues" evidence="1">
    <location>
        <begin position="474"/>
        <end position="486"/>
    </location>
</feature>
<accession>A0A261XTD1</accession>
<dbReference type="GO" id="GO:0005737">
    <property type="term" value="C:cytoplasm"/>
    <property type="evidence" value="ECO:0007669"/>
    <property type="project" value="GOC"/>
</dbReference>